<evidence type="ECO:0000313" key="4">
    <source>
        <dbReference type="EMBL" id="OPC83933.1"/>
    </source>
</evidence>
<keyword evidence="5" id="KW-1185">Reference proteome</keyword>
<dbReference type="Pfam" id="PF00144">
    <property type="entry name" value="Beta-lactamase"/>
    <property type="match status" value="1"/>
</dbReference>
<feature type="signal peptide" evidence="2">
    <location>
        <begin position="1"/>
        <end position="33"/>
    </location>
</feature>
<gene>
    <name evidence="4" type="ORF">B4N89_26035</name>
</gene>
<dbReference type="SUPFAM" id="SSF56601">
    <property type="entry name" value="beta-lactamase/transpeptidase-like"/>
    <property type="match status" value="1"/>
</dbReference>
<feature type="chain" id="PRO_5038960186" evidence="2">
    <location>
        <begin position="34"/>
        <end position="411"/>
    </location>
</feature>
<evidence type="ECO:0000313" key="5">
    <source>
        <dbReference type="Proteomes" id="UP000190037"/>
    </source>
</evidence>
<accession>A0A1T3P4E2</accession>
<comment type="caution">
    <text evidence="4">The sequence shown here is derived from an EMBL/GenBank/DDBJ whole genome shotgun (WGS) entry which is preliminary data.</text>
</comment>
<dbReference type="PANTHER" id="PTHR46825">
    <property type="entry name" value="D-ALANYL-D-ALANINE-CARBOXYPEPTIDASE/ENDOPEPTIDASE AMPH"/>
    <property type="match status" value="1"/>
</dbReference>
<sequence length="411" mass="43591">MTAPNRTRGRLPRPTALALGIALTLTTAGPGAAAASADSSADPPPASRLQRDTDAIHAAGAIGVTVHYTARPTPGGPATVRTARSGEAELHTGRPPAPNGHYRTGSTTKTFVATVALQLVAEGRLRLDAPIETWLPGVVRANGNDGRRITLRHLLQHTSGIPGYTALPAAVPALYSASGYRENRFRHYRAEELVAAALTLPSRFEPGSSWAYSNTNYLLVGLIIRQVTGRSWGEEVQDRIIRPLGLQDTRVPGDDPYLPRPHARAQHTFAGDTRPTDTTVLNHTVADASGAIHGTPSDIDRFFVALLSGRLLGPAELAEMRRTHPIPDEPGRGYGLGLESTESSCGGRYWHHGGDDLGFSSENGVTADGRRAVLVVRNGVDANDEAGGARVDAATRALIDHALCAPDPRHP</sequence>
<proteinExistence type="predicted"/>
<dbReference type="InterPro" id="IPR012338">
    <property type="entry name" value="Beta-lactam/transpept-like"/>
</dbReference>
<evidence type="ECO:0000256" key="1">
    <source>
        <dbReference type="SAM" id="MobiDB-lite"/>
    </source>
</evidence>
<name>A0A1T3P4E2_9ACTN</name>
<dbReference type="Gene3D" id="3.40.710.10">
    <property type="entry name" value="DD-peptidase/beta-lactamase superfamily"/>
    <property type="match status" value="1"/>
</dbReference>
<evidence type="ECO:0000259" key="3">
    <source>
        <dbReference type="Pfam" id="PF00144"/>
    </source>
</evidence>
<reference evidence="4 5" key="1">
    <citation type="submission" date="2017-03" db="EMBL/GenBank/DDBJ databases">
        <title>Draft genome sequence of Streptomyces scabrisporus NF3, endophyte isolated from Amphipterygium adstringens.</title>
        <authorList>
            <person name="Vazquez M."/>
            <person name="Ceapa C.D."/>
            <person name="Rodriguez Luna D."/>
            <person name="Sanchez Esquivel S."/>
        </authorList>
    </citation>
    <scope>NUCLEOTIDE SEQUENCE [LARGE SCALE GENOMIC DNA]</scope>
    <source>
        <strain evidence="4 5">NF3</strain>
    </source>
</reference>
<dbReference type="InterPro" id="IPR050491">
    <property type="entry name" value="AmpC-like"/>
</dbReference>
<protein>
    <submittedName>
        <fullName evidence="4">Serine hydrolase</fullName>
    </submittedName>
</protein>
<dbReference type="GO" id="GO:0016787">
    <property type="term" value="F:hydrolase activity"/>
    <property type="evidence" value="ECO:0007669"/>
    <property type="project" value="UniProtKB-KW"/>
</dbReference>
<dbReference type="AlphaFoldDB" id="A0A1T3P4E2"/>
<feature type="region of interest" description="Disordered" evidence="1">
    <location>
        <begin position="68"/>
        <end position="102"/>
    </location>
</feature>
<evidence type="ECO:0000256" key="2">
    <source>
        <dbReference type="SAM" id="SignalP"/>
    </source>
</evidence>
<keyword evidence="4" id="KW-0378">Hydrolase</keyword>
<organism evidence="4 5">
    <name type="scientific">Embleya scabrispora</name>
    <dbReference type="NCBI Taxonomy" id="159449"/>
    <lineage>
        <taxon>Bacteria</taxon>
        <taxon>Bacillati</taxon>
        <taxon>Actinomycetota</taxon>
        <taxon>Actinomycetes</taxon>
        <taxon>Kitasatosporales</taxon>
        <taxon>Streptomycetaceae</taxon>
        <taxon>Embleya</taxon>
    </lineage>
</organism>
<dbReference type="PANTHER" id="PTHR46825:SF7">
    <property type="entry name" value="D-ALANYL-D-ALANINE CARBOXYPEPTIDASE"/>
    <property type="match status" value="1"/>
</dbReference>
<dbReference type="STRING" id="159449.B4N89_26035"/>
<dbReference type="Proteomes" id="UP000190037">
    <property type="component" value="Unassembled WGS sequence"/>
</dbReference>
<dbReference type="OrthoDB" id="5177574at2"/>
<feature type="domain" description="Beta-lactamase-related" evidence="3">
    <location>
        <begin position="84"/>
        <end position="389"/>
    </location>
</feature>
<dbReference type="InterPro" id="IPR001466">
    <property type="entry name" value="Beta-lactam-related"/>
</dbReference>
<dbReference type="EMBL" id="MWQN01000001">
    <property type="protein sequence ID" value="OPC83933.1"/>
    <property type="molecule type" value="Genomic_DNA"/>
</dbReference>
<dbReference type="RefSeq" id="WP_078978229.1">
    <property type="nucleotide sequence ID" value="NZ_MWQN01000001.1"/>
</dbReference>
<keyword evidence="2" id="KW-0732">Signal</keyword>